<dbReference type="Gene3D" id="3.90.780.10">
    <property type="entry name" value="5'-Nucleotidase, C-terminal domain"/>
    <property type="match status" value="1"/>
</dbReference>
<dbReference type="InterPro" id="IPR006179">
    <property type="entry name" value="5_nucleotidase/apyrase"/>
</dbReference>
<evidence type="ECO:0000313" key="6">
    <source>
        <dbReference type="Proteomes" id="UP001583280"/>
    </source>
</evidence>
<name>A0ABR3YBJ4_9PEZI</name>
<evidence type="ECO:0000259" key="4">
    <source>
        <dbReference type="Pfam" id="PF02872"/>
    </source>
</evidence>
<reference evidence="5 6" key="1">
    <citation type="journal article" date="2024" name="IMA Fungus">
        <title>IMA Genome - F19 : A genome assembly and annotation guide to empower mycologists, including annotated draft genome sequences of Ceratocystis pirilliformis, Diaporthe australafricana, Fusarium ophioides, Paecilomyces lecythidis, and Sporothrix stenoceras.</title>
        <authorList>
            <person name="Aylward J."/>
            <person name="Wilson A.M."/>
            <person name="Visagie C.M."/>
            <person name="Spraker J."/>
            <person name="Barnes I."/>
            <person name="Buitendag C."/>
            <person name="Ceriani C."/>
            <person name="Del Mar Angel L."/>
            <person name="du Plessis D."/>
            <person name="Fuchs T."/>
            <person name="Gasser K."/>
            <person name="Kramer D."/>
            <person name="Li W."/>
            <person name="Munsamy K."/>
            <person name="Piso A."/>
            <person name="Price J.L."/>
            <person name="Sonnekus B."/>
            <person name="Thomas C."/>
            <person name="van der Nest A."/>
            <person name="van Dijk A."/>
            <person name="van Heerden A."/>
            <person name="van Vuuren N."/>
            <person name="Yilmaz N."/>
            <person name="Duong T.A."/>
            <person name="van der Merwe N.A."/>
            <person name="Wingfield M.J."/>
            <person name="Wingfield B.D."/>
        </authorList>
    </citation>
    <scope>NUCLEOTIDE SEQUENCE [LARGE SCALE GENOMIC DNA]</scope>
    <source>
        <strain evidence="5 6">CMW 12675</strain>
    </source>
</reference>
<dbReference type="EMBL" id="JAWDJO010000537">
    <property type="protein sequence ID" value="KAL1885326.1"/>
    <property type="molecule type" value="Genomic_DNA"/>
</dbReference>
<comment type="similarity">
    <text evidence="1 2">Belongs to the 5'-nucleotidase family.</text>
</comment>
<dbReference type="SUPFAM" id="SSF55816">
    <property type="entry name" value="5'-nucleotidase (syn. UDP-sugar hydrolase), C-terminal domain"/>
    <property type="match status" value="1"/>
</dbReference>
<feature type="region of interest" description="Disordered" evidence="3">
    <location>
        <begin position="411"/>
        <end position="445"/>
    </location>
</feature>
<proteinExistence type="inferred from homology"/>
<feature type="non-terminal residue" evidence="5">
    <location>
        <position position="460"/>
    </location>
</feature>
<dbReference type="InterPro" id="IPR029052">
    <property type="entry name" value="Metallo-depent_PP-like"/>
</dbReference>
<gene>
    <name evidence="5" type="ORF">Cpir12675_007005</name>
</gene>
<dbReference type="PANTHER" id="PTHR11575">
    <property type="entry name" value="5'-NUCLEOTIDASE-RELATED"/>
    <property type="match status" value="1"/>
</dbReference>
<evidence type="ECO:0000256" key="3">
    <source>
        <dbReference type="SAM" id="MobiDB-lite"/>
    </source>
</evidence>
<dbReference type="Gene3D" id="3.60.21.10">
    <property type="match status" value="1"/>
</dbReference>
<evidence type="ECO:0000256" key="2">
    <source>
        <dbReference type="RuleBase" id="RU362119"/>
    </source>
</evidence>
<dbReference type="Proteomes" id="UP001583280">
    <property type="component" value="Unassembled WGS sequence"/>
</dbReference>
<evidence type="ECO:0000256" key="1">
    <source>
        <dbReference type="ARBA" id="ARBA00006654"/>
    </source>
</evidence>
<evidence type="ECO:0000313" key="5">
    <source>
        <dbReference type="EMBL" id="KAL1885326.1"/>
    </source>
</evidence>
<accession>A0ABR3YBJ4</accession>
<dbReference type="InterPro" id="IPR008334">
    <property type="entry name" value="5'-Nucleotdase_C"/>
</dbReference>
<protein>
    <recommendedName>
        <fullName evidence="4">5'-Nucleotidase C-terminal domain-containing protein</fullName>
    </recommendedName>
</protein>
<dbReference type="PRINTS" id="PR01607">
    <property type="entry name" value="APYRASEFAMLY"/>
</dbReference>
<sequence>ANTDIKRIVALTHIGIDNDIELAKATRGLSLIMGGHSHTLLGDMPGAENKYPVIAEDADGNEVFVVTAYCWGNYVGEIEVAFDEDGHALSYEGAPIPITDKTPFDAELQADIDEWRLGFDYYANEVIGSAVIDLDQTMCRKQECLLGNVVADAMVDYVMRNTKSEIPKADKERYFALINSGGMRATIENGDVTLSDVLTALPFRSSVVDVEFDGRTIWKIFEGAVAKQNIVNGLPITSFFQVSQGVEIVYNPAMPTGSRLISVKINGKQLMFDETYRMVTVDFMLKGGDNILLLGNANRKASYKEIDTVLLDYLKNRSPINANIDGRIVRLGVSSSSGYVASTGALPAYTAVSTGTFTNSTTGYASSTAVPATLGSAGSTPVSSVSRPTNLETGIDGLNYCNDNDDEDPYHRCGSDLEADYGSDGEGKSWNSSKHPKAKSTKGRLVTGTISSFNINPTAA</sequence>
<keyword evidence="2" id="KW-0547">Nucleotide-binding</keyword>
<dbReference type="PANTHER" id="PTHR11575:SF24">
    <property type="entry name" value="5'-NUCLEOTIDASE"/>
    <property type="match status" value="1"/>
</dbReference>
<dbReference type="InterPro" id="IPR036907">
    <property type="entry name" value="5'-Nucleotdase_C_sf"/>
</dbReference>
<organism evidence="5 6">
    <name type="scientific">Ceratocystis pirilliformis</name>
    <dbReference type="NCBI Taxonomy" id="259994"/>
    <lineage>
        <taxon>Eukaryota</taxon>
        <taxon>Fungi</taxon>
        <taxon>Dikarya</taxon>
        <taxon>Ascomycota</taxon>
        <taxon>Pezizomycotina</taxon>
        <taxon>Sordariomycetes</taxon>
        <taxon>Hypocreomycetidae</taxon>
        <taxon>Microascales</taxon>
        <taxon>Ceratocystidaceae</taxon>
        <taxon>Ceratocystis</taxon>
    </lineage>
</organism>
<feature type="non-terminal residue" evidence="5">
    <location>
        <position position="1"/>
    </location>
</feature>
<keyword evidence="2" id="KW-0378">Hydrolase</keyword>
<feature type="domain" description="5'-Nucleotidase C-terminal" evidence="4">
    <location>
        <begin position="132"/>
        <end position="291"/>
    </location>
</feature>
<keyword evidence="6" id="KW-1185">Reference proteome</keyword>
<dbReference type="Pfam" id="PF02872">
    <property type="entry name" value="5_nucleotid_C"/>
    <property type="match status" value="1"/>
</dbReference>
<dbReference type="SUPFAM" id="SSF56300">
    <property type="entry name" value="Metallo-dependent phosphatases"/>
    <property type="match status" value="1"/>
</dbReference>
<comment type="caution">
    <text evidence="5">The sequence shown here is derived from an EMBL/GenBank/DDBJ whole genome shotgun (WGS) entry which is preliminary data.</text>
</comment>